<sequence>MSHEDIANEIYLKHSLEESPPRHLEDFVSLPSEKCLSSLPHNGKSKSLEAYNPLAEEGSVSEVGTSQSWTYPLTTIGQLSAVLGPDNTPHSVEIDTIPCAVVRIPQGSLTGLLAWRLFAKDLQRKASEHGGRQSHPCLPRKPDGRAMLCPARRLLNVHSFSAHDENPAPRLTPARMSTISLALIQLKAPSEPSSTPDFTSPAVLSALPHSDDLLVKGHSADGRRLGRCRGLTSVIGLFRRTGWREIRRSRLRRLRESGSGISLETYAHRGRPLHAWQVHFLISQTAYADLFRFTYTRWDDPSLKLGTLPLTVSPSQQMPEG</sequence>
<dbReference type="STRING" id="231916.A0A409X4H0"/>
<dbReference type="Proteomes" id="UP000284706">
    <property type="component" value="Unassembled WGS sequence"/>
</dbReference>
<reference evidence="1 2" key="1">
    <citation type="journal article" date="2018" name="Evol. Lett.">
        <title>Horizontal gene cluster transfer increased hallucinogenic mushroom diversity.</title>
        <authorList>
            <person name="Reynolds H.T."/>
            <person name="Vijayakumar V."/>
            <person name="Gluck-Thaler E."/>
            <person name="Korotkin H.B."/>
            <person name="Matheny P.B."/>
            <person name="Slot J.C."/>
        </authorList>
    </citation>
    <scope>NUCLEOTIDE SEQUENCE [LARGE SCALE GENOMIC DNA]</scope>
    <source>
        <strain evidence="1 2">SRW20</strain>
    </source>
</reference>
<comment type="caution">
    <text evidence="1">The sequence shown here is derived from an EMBL/GenBank/DDBJ whole genome shotgun (WGS) entry which is preliminary data.</text>
</comment>
<dbReference type="AlphaFoldDB" id="A0A409X4H0"/>
<organism evidence="1 2">
    <name type="scientific">Gymnopilus dilepis</name>
    <dbReference type="NCBI Taxonomy" id="231916"/>
    <lineage>
        <taxon>Eukaryota</taxon>
        <taxon>Fungi</taxon>
        <taxon>Dikarya</taxon>
        <taxon>Basidiomycota</taxon>
        <taxon>Agaricomycotina</taxon>
        <taxon>Agaricomycetes</taxon>
        <taxon>Agaricomycetidae</taxon>
        <taxon>Agaricales</taxon>
        <taxon>Agaricineae</taxon>
        <taxon>Hymenogastraceae</taxon>
        <taxon>Gymnopilus</taxon>
    </lineage>
</organism>
<evidence type="ECO:0000313" key="1">
    <source>
        <dbReference type="EMBL" id="PPQ85624.1"/>
    </source>
</evidence>
<dbReference type="OrthoDB" id="9450131at2759"/>
<gene>
    <name evidence="1" type="ORF">CVT26_008833</name>
</gene>
<name>A0A409X4H0_9AGAR</name>
<evidence type="ECO:0000313" key="2">
    <source>
        <dbReference type="Proteomes" id="UP000284706"/>
    </source>
</evidence>
<keyword evidence="2" id="KW-1185">Reference proteome</keyword>
<proteinExistence type="predicted"/>
<dbReference type="InParanoid" id="A0A409X4H0"/>
<dbReference type="EMBL" id="NHYE01004255">
    <property type="protein sequence ID" value="PPQ85624.1"/>
    <property type="molecule type" value="Genomic_DNA"/>
</dbReference>
<accession>A0A409X4H0</accession>
<protein>
    <submittedName>
        <fullName evidence="1">Uncharacterized protein</fullName>
    </submittedName>
</protein>